<dbReference type="InterPro" id="IPR017592">
    <property type="entry name" value="Pilus_assmbl_Flp-typ_CpaB"/>
</dbReference>
<protein>
    <submittedName>
        <fullName evidence="4">Flp pilus assembly protein CpaB</fullName>
    </submittedName>
</protein>
<dbReference type="NCBIfam" id="TIGR03177">
    <property type="entry name" value="pilus_cpaB"/>
    <property type="match status" value="1"/>
</dbReference>
<keyword evidence="2" id="KW-1133">Transmembrane helix</keyword>
<gene>
    <name evidence="4" type="ORF">PDMSB3_0134</name>
</gene>
<dbReference type="RefSeq" id="WP_007178756.1">
    <property type="nucleotide sequence ID" value="NZ_LR699554.1"/>
</dbReference>
<proteinExistence type="predicted"/>
<dbReference type="KEGG" id="pdio:PDMSB3_0134.1"/>
<evidence type="ECO:0000313" key="5">
    <source>
        <dbReference type="Proteomes" id="UP000325811"/>
    </source>
</evidence>
<evidence type="ECO:0000313" key="4">
    <source>
        <dbReference type="EMBL" id="VVD31437.1"/>
    </source>
</evidence>
<evidence type="ECO:0000259" key="3">
    <source>
        <dbReference type="Pfam" id="PF16976"/>
    </source>
</evidence>
<dbReference type="EMBL" id="LR699554">
    <property type="protein sequence ID" value="VVD31437.1"/>
    <property type="molecule type" value="Genomic_DNA"/>
</dbReference>
<keyword evidence="2" id="KW-0472">Membrane</keyword>
<organism evidence="4 5">
    <name type="scientific">Paraburkholderia dioscoreae</name>
    <dbReference type="NCBI Taxonomy" id="2604047"/>
    <lineage>
        <taxon>Bacteria</taxon>
        <taxon>Pseudomonadati</taxon>
        <taxon>Pseudomonadota</taxon>
        <taxon>Betaproteobacteria</taxon>
        <taxon>Burkholderiales</taxon>
        <taxon>Burkholderiaceae</taxon>
        <taxon>Paraburkholderia</taxon>
    </lineage>
</organism>
<reference evidence="4 5" key="1">
    <citation type="submission" date="2019-08" db="EMBL/GenBank/DDBJ databases">
        <authorList>
            <person name="Herpell B J."/>
        </authorList>
    </citation>
    <scope>NUCLEOTIDE SEQUENCE [LARGE SCALE GENOMIC DNA]</scope>
    <source>
        <strain evidence="5">Msb3</strain>
    </source>
</reference>
<sequence>MLKKIKFRSLLANSWVLLFLAVLVAGGLTFLLYKYLNDREKKLKADLDAHRVRAGVTVVVPAQDAPVGTPLSSGNFVAREIAGDLVYDDMIRADGFEQYRSSHLVKPVRRGLPLRAGDIDALRGRDFSDILRPGTRALTVEIDTVNSTALLLRPGNRVDVYWVGKVFHENRTSDEKKVAQLVMPNVLVLATGEDMRPRDAGEAAQQDQANANSSAMSRQTGMGYTTVTLEVPVDDVARIALAQKIGGLRLILRNSEDKGADGPSLAQESDVFIDPARGHVTSGTGPAPQTVEVISGGGANNTNVLISQGPSSAPAQEPQAPAPAPTDAAQSASALPQRQPSLYEQANAIAQQLQKAAAPSTSKQN</sequence>
<name>A0A5Q4ZIV0_9BURK</name>
<keyword evidence="2" id="KW-0812">Transmembrane</keyword>
<evidence type="ECO:0000256" key="1">
    <source>
        <dbReference type="SAM" id="MobiDB-lite"/>
    </source>
</evidence>
<dbReference type="AlphaFoldDB" id="A0A5Q4ZIV0"/>
<feature type="compositionally biased region" description="Low complexity" evidence="1">
    <location>
        <begin position="203"/>
        <end position="215"/>
    </location>
</feature>
<feature type="region of interest" description="Disordered" evidence="1">
    <location>
        <begin position="295"/>
        <end position="344"/>
    </location>
</feature>
<accession>A0A5Q4ZIV0</accession>
<dbReference type="Proteomes" id="UP000325811">
    <property type="component" value="Chromosome II"/>
</dbReference>
<dbReference type="Pfam" id="PF16976">
    <property type="entry name" value="RcpC"/>
    <property type="match status" value="1"/>
</dbReference>
<evidence type="ECO:0000256" key="2">
    <source>
        <dbReference type="SAM" id="Phobius"/>
    </source>
</evidence>
<feature type="transmembrane region" description="Helical" evidence="2">
    <location>
        <begin position="12"/>
        <end position="33"/>
    </location>
</feature>
<feature type="domain" description="Flp pilus assembly protein RcpC/CpaB" evidence="3">
    <location>
        <begin position="127"/>
        <end position="253"/>
    </location>
</feature>
<keyword evidence="5" id="KW-1185">Reference proteome</keyword>
<dbReference type="InterPro" id="IPR031571">
    <property type="entry name" value="RcpC_dom"/>
</dbReference>
<feature type="compositionally biased region" description="Low complexity" evidence="1">
    <location>
        <begin position="307"/>
        <end position="334"/>
    </location>
</feature>
<feature type="region of interest" description="Disordered" evidence="1">
    <location>
        <begin position="194"/>
        <end position="217"/>
    </location>
</feature>